<comment type="similarity">
    <text evidence="10">Belongs to the protein kinase superfamily.</text>
</comment>
<dbReference type="InterPro" id="IPR011009">
    <property type="entry name" value="Kinase-like_dom_sf"/>
</dbReference>
<dbReference type="PANTHER" id="PTHR24346:SF56">
    <property type="entry name" value="SERINE_THREONINE-PROTEIN KINASE MARK2"/>
    <property type="match status" value="1"/>
</dbReference>
<evidence type="ECO:0000313" key="13">
    <source>
        <dbReference type="Proteomes" id="UP000694387"/>
    </source>
</evidence>
<dbReference type="InterPro" id="IPR008271">
    <property type="entry name" value="Ser/Thr_kinase_AS"/>
</dbReference>
<keyword evidence="5" id="KW-0418">Kinase</keyword>
<dbReference type="PROSITE" id="PS00108">
    <property type="entry name" value="PROTEIN_KINASE_ST"/>
    <property type="match status" value="1"/>
</dbReference>
<accession>A0A9L0IVY8</accession>
<dbReference type="GO" id="GO:0005524">
    <property type="term" value="F:ATP binding"/>
    <property type="evidence" value="ECO:0007669"/>
    <property type="project" value="UniProtKB-UniRule"/>
</dbReference>
<evidence type="ECO:0000256" key="8">
    <source>
        <dbReference type="ARBA" id="ARBA00048679"/>
    </source>
</evidence>
<dbReference type="EC" id="2.7.11.1" evidence="1"/>
<protein>
    <recommendedName>
        <fullName evidence="1">non-specific serine/threonine protein kinase</fullName>
        <ecNumber evidence="1">2.7.11.1</ecNumber>
    </recommendedName>
</protein>
<keyword evidence="4 9" id="KW-0547">Nucleotide-binding</keyword>
<evidence type="ECO:0000313" key="12">
    <source>
        <dbReference type="Ensembl" id="ENSEASP00005044273.1"/>
    </source>
</evidence>
<dbReference type="Ensembl" id="ENSEAST00005055855.1">
    <property type="protein sequence ID" value="ENSEASP00005044273.1"/>
    <property type="gene ID" value="ENSEASG00005023789.1"/>
</dbReference>
<dbReference type="CDD" id="cd14003">
    <property type="entry name" value="STKc_AMPK-like"/>
    <property type="match status" value="1"/>
</dbReference>
<comment type="catalytic activity">
    <reaction evidence="7">
        <text>L-threonyl-[protein] + ATP = O-phospho-L-threonyl-[protein] + ADP + H(+)</text>
        <dbReference type="Rhea" id="RHEA:46608"/>
        <dbReference type="Rhea" id="RHEA-COMP:11060"/>
        <dbReference type="Rhea" id="RHEA-COMP:11605"/>
        <dbReference type="ChEBI" id="CHEBI:15378"/>
        <dbReference type="ChEBI" id="CHEBI:30013"/>
        <dbReference type="ChEBI" id="CHEBI:30616"/>
        <dbReference type="ChEBI" id="CHEBI:61977"/>
        <dbReference type="ChEBI" id="CHEBI:456216"/>
        <dbReference type="EC" id="2.7.11.1"/>
    </reaction>
</comment>
<dbReference type="PROSITE" id="PS50011">
    <property type="entry name" value="PROTEIN_KINASE_DOM"/>
    <property type="match status" value="1"/>
</dbReference>
<evidence type="ECO:0000256" key="6">
    <source>
        <dbReference type="ARBA" id="ARBA00022840"/>
    </source>
</evidence>
<reference evidence="12" key="3">
    <citation type="submission" date="2025-09" db="UniProtKB">
        <authorList>
            <consortium name="Ensembl"/>
        </authorList>
    </citation>
    <scope>IDENTIFICATION</scope>
</reference>
<evidence type="ECO:0000256" key="4">
    <source>
        <dbReference type="ARBA" id="ARBA00022741"/>
    </source>
</evidence>
<keyword evidence="6 9" id="KW-0067">ATP-binding</keyword>
<dbReference type="Gene3D" id="1.10.510.10">
    <property type="entry name" value="Transferase(Phosphotransferase) domain 1"/>
    <property type="match status" value="1"/>
</dbReference>
<dbReference type="GO" id="GO:0000226">
    <property type="term" value="P:microtubule cytoskeleton organization"/>
    <property type="evidence" value="ECO:0007669"/>
    <property type="project" value="TreeGrafter"/>
</dbReference>
<dbReference type="Proteomes" id="UP000694387">
    <property type="component" value="Chromosome 21"/>
</dbReference>
<keyword evidence="2 10" id="KW-0723">Serine/threonine-protein kinase</keyword>
<evidence type="ECO:0000256" key="3">
    <source>
        <dbReference type="ARBA" id="ARBA00022679"/>
    </source>
</evidence>
<dbReference type="GO" id="GO:0005737">
    <property type="term" value="C:cytoplasm"/>
    <property type="evidence" value="ECO:0007669"/>
    <property type="project" value="TreeGrafter"/>
</dbReference>
<dbReference type="GeneTree" id="ENSGT00940000160886"/>
<evidence type="ECO:0000256" key="9">
    <source>
        <dbReference type="PROSITE-ProRule" id="PRU10141"/>
    </source>
</evidence>
<reference evidence="12" key="2">
    <citation type="submission" date="2025-08" db="UniProtKB">
        <authorList>
            <consortium name="Ensembl"/>
        </authorList>
    </citation>
    <scope>IDENTIFICATION</scope>
</reference>
<dbReference type="SUPFAM" id="SSF56112">
    <property type="entry name" value="Protein kinase-like (PK-like)"/>
    <property type="match status" value="1"/>
</dbReference>
<organism evidence="12 13">
    <name type="scientific">Equus asinus</name>
    <name type="common">Donkey</name>
    <name type="synonym">Equus africanus asinus</name>
    <dbReference type="NCBI Taxonomy" id="9793"/>
    <lineage>
        <taxon>Eukaryota</taxon>
        <taxon>Metazoa</taxon>
        <taxon>Chordata</taxon>
        <taxon>Craniata</taxon>
        <taxon>Vertebrata</taxon>
        <taxon>Euteleostomi</taxon>
        <taxon>Mammalia</taxon>
        <taxon>Eutheria</taxon>
        <taxon>Laurasiatheria</taxon>
        <taxon>Perissodactyla</taxon>
        <taxon>Equidae</taxon>
        <taxon>Equus</taxon>
    </lineage>
</organism>
<evidence type="ECO:0000256" key="7">
    <source>
        <dbReference type="ARBA" id="ARBA00047899"/>
    </source>
</evidence>
<sequence length="281" mass="30718">MLPGLADTSAGRQTCLHDYRVLRTLGEGSFGKVKLALHIPTGTEVAIKIISKKEQSASTAKNLLCEVHSLKTLRHPHIDTLFLVTEFVSGGDMHDHLMKHGPLTEEEARDRFRQLVSALQYCHRRGVVHRDLKPENVLLDPAGSAKLADFGLCSLESGRPLSTYCGTIYYAAPEVQRLEPYDGPPADVWSLGVLLHVTLTGSLPFQGEDFGAVRRSVLSGAYSPPLLLSPECAQLLRGMLTLDPGKRKTLQEVMGDPWSGSSSTLVGRRTGLDESLVFHVL</sequence>
<dbReference type="PIRSF" id="PIRSF000654">
    <property type="entry name" value="Integrin-linked_kinase"/>
    <property type="match status" value="1"/>
</dbReference>
<dbReference type="GO" id="GO:0050321">
    <property type="term" value="F:tau-protein kinase activity"/>
    <property type="evidence" value="ECO:0007669"/>
    <property type="project" value="TreeGrafter"/>
</dbReference>
<dbReference type="Pfam" id="PF00069">
    <property type="entry name" value="Pkinase"/>
    <property type="match status" value="1"/>
</dbReference>
<evidence type="ECO:0000256" key="2">
    <source>
        <dbReference type="ARBA" id="ARBA00022527"/>
    </source>
</evidence>
<evidence type="ECO:0000256" key="10">
    <source>
        <dbReference type="RuleBase" id="RU000304"/>
    </source>
</evidence>
<dbReference type="SMART" id="SM00220">
    <property type="entry name" value="S_TKc"/>
    <property type="match status" value="1"/>
</dbReference>
<evidence type="ECO:0000256" key="1">
    <source>
        <dbReference type="ARBA" id="ARBA00012513"/>
    </source>
</evidence>
<dbReference type="PROSITE" id="PS00107">
    <property type="entry name" value="PROTEIN_KINASE_ATP"/>
    <property type="match status" value="1"/>
</dbReference>
<dbReference type="GO" id="GO:0035556">
    <property type="term" value="P:intracellular signal transduction"/>
    <property type="evidence" value="ECO:0007669"/>
    <property type="project" value="TreeGrafter"/>
</dbReference>
<keyword evidence="13" id="KW-1185">Reference proteome</keyword>
<name>A0A9L0IVY8_EQUAS</name>
<comment type="catalytic activity">
    <reaction evidence="8">
        <text>L-seryl-[protein] + ATP = O-phospho-L-seryl-[protein] + ADP + H(+)</text>
        <dbReference type="Rhea" id="RHEA:17989"/>
        <dbReference type="Rhea" id="RHEA-COMP:9863"/>
        <dbReference type="Rhea" id="RHEA-COMP:11604"/>
        <dbReference type="ChEBI" id="CHEBI:15378"/>
        <dbReference type="ChEBI" id="CHEBI:29999"/>
        <dbReference type="ChEBI" id="CHEBI:30616"/>
        <dbReference type="ChEBI" id="CHEBI:83421"/>
        <dbReference type="ChEBI" id="CHEBI:456216"/>
        <dbReference type="EC" id="2.7.11.1"/>
    </reaction>
</comment>
<keyword evidence="3" id="KW-0808">Transferase</keyword>
<evidence type="ECO:0000259" key="11">
    <source>
        <dbReference type="PROSITE" id="PS50011"/>
    </source>
</evidence>
<dbReference type="PANTHER" id="PTHR24346">
    <property type="entry name" value="MAP/MICROTUBULE AFFINITY-REGULATING KINASE"/>
    <property type="match status" value="1"/>
</dbReference>
<feature type="domain" description="Protein kinase" evidence="11">
    <location>
        <begin position="19"/>
        <end position="259"/>
    </location>
</feature>
<dbReference type="FunFam" id="1.10.510.10:FF:000571">
    <property type="entry name" value="Maternal embryonic leucine zipper kinase"/>
    <property type="match status" value="1"/>
</dbReference>
<dbReference type="AlphaFoldDB" id="A0A9L0IVY8"/>
<dbReference type="InterPro" id="IPR017441">
    <property type="entry name" value="Protein_kinase_ATP_BS"/>
</dbReference>
<proteinExistence type="inferred from homology"/>
<reference evidence="12 13" key="1">
    <citation type="journal article" date="2020" name="Nat. Commun.">
        <title>Donkey genomes provide new insights into domestication and selection for coat color.</title>
        <authorList>
            <person name="Wang"/>
            <person name="C."/>
            <person name="Li"/>
            <person name="H."/>
            <person name="Guo"/>
            <person name="Y."/>
            <person name="Huang"/>
            <person name="J."/>
            <person name="Sun"/>
            <person name="Y."/>
            <person name="Min"/>
            <person name="J."/>
            <person name="Wang"/>
            <person name="J."/>
            <person name="Fang"/>
            <person name="X."/>
            <person name="Zhao"/>
            <person name="Z."/>
            <person name="Wang"/>
            <person name="S."/>
            <person name="Zhang"/>
            <person name="Y."/>
            <person name="Liu"/>
            <person name="Q."/>
            <person name="Jiang"/>
            <person name="Q."/>
            <person name="Wang"/>
            <person name="X."/>
            <person name="Guo"/>
            <person name="Y."/>
            <person name="Yang"/>
            <person name="C."/>
            <person name="Wang"/>
            <person name="Y."/>
            <person name="Tian"/>
            <person name="F."/>
            <person name="Zhuang"/>
            <person name="G."/>
            <person name="Fan"/>
            <person name="Y."/>
            <person name="Gao"/>
            <person name="Q."/>
            <person name="Li"/>
            <person name="Y."/>
            <person name="Ju"/>
            <person name="Z."/>
            <person name="Li"/>
            <person name="J."/>
            <person name="Li"/>
            <person name="R."/>
            <person name="Hou"/>
            <person name="M."/>
            <person name="Yang"/>
            <person name="G."/>
            <person name="Liu"/>
            <person name="G."/>
            <person name="Liu"/>
            <person name="W."/>
            <person name="Guo"/>
            <person name="J."/>
            <person name="Pan"/>
            <person name="S."/>
            <person name="Fan"/>
            <person name="G."/>
            <person name="Zhang"/>
            <person name="W."/>
            <person name="Zhang"/>
            <person name="R."/>
            <person name="Yu"/>
            <person name="J."/>
            <person name="Zhang"/>
            <person name="X."/>
            <person name="Yin"/>
            <person name="Q."/>
            <person name="Ji"/>
            <person name="C."/>
            <person name="Jin"/>
            <person name="Y."/>
            <person name="Yue"/>
            <person name="G."/>
            <person name="Liu"/>
            <person name="M."/>
            <person name="Xu"/>
            <person name="J."/>
            <person name="Liu"/>
            <person name="S."/>
            <person name="Jordana"/>
            <person name="J."/>
            <person name="Noce"/>
            <person name="A."/>
            <person name="Amills"/>
            <person name="M."/>
            <person name="Wu"/>
            <person name="D.D."/>
            <person name="Li"/>
            <person name="S."/>
            <person name="Zhou"/>
            <person name="X. and Zhong"/>
            <person name="J."/>
        </authorList>
    </citation>
    <scope>NUCLEOTIDE SEQUENCE [LARGE SCALE GENOMIC DNA]</scope>
</reference>
<evidence type="ECO:0000256" key="5">
    <source>
        <dbReference type="ARBA" id="ARBA00022777"/>
    </source>
</evidence>
<feature type="binding site" evidence="9">
    <location>
        <position position="48"/>
    </location>
    <ligand>
        <name>ATP</name>
        <dbReference type="ChEBI" id="CHEBI:30616"/>
    </ligand>
</feature>
<dbReference type="InterPro" id="IPR000719">
    <property type="entry name" value="Prot_kinase_dom"/>
</dbReference>